<dbReference type="RefSeq" id="WP_136735685.1">
    <property type="nucleotide sequence ID" value="NZ_SWDB01000018.1"/>
</dbReference>
<comment type="caution">
    <text evidence="1">The sequence shown here is derived from an EMBL/GenBank/DDBJ whole genome shotgun (WGS) entry which is preliminary data.</text>
</comment>
<reference evidence="1 2" key="1">
    <citation type="submission" date="2019-04" db="EMBL/GenBank/DDBJ databases">
        <title>Thalassotalea guangxiensis sp. nov., isolated from sediment of the coastal wetland.</title>
        <authorList>
            <person name="Zheng S."/>
            <person name="Zhang D."/>
        </authorList>
    </citation>
    <scope>NUCLEOTIDE SEQUENCE [LARGE SCALE GENOMIC DNA]</scope>
    <source>
        <strain evidence="1 2">ZS-4</strain>
    </source>
</reference>
<sequence>MKLIMRSEFDDLRLNPNHAYDTDSNGDKQVVKIYCGEKLIAKKITHKKSIRYFGVKEYRQYLQEVR</sequence>
<evidence type="ECO:0000313" key="2">
    <source>
        <dbReference type="Proteomes" id="UP000307999"/>
    </source>
</evidence>
<accession>A0A4U1B595</accession>
<name>A0A4U1B595_9GAMM</name>
<dbReference type="AlphaFoldDB" id="A0A4U1B595"/>
<evidence type="ECO:0000313" key="1">
    <source>
        <dbReference type="EMBL" id="TKB45600.1"/>
    </source>
</evidence>
<keyword evidence="2" id="KW-1185">Reference proteome</keyword>
<dbReference type="Proteomes" id="UP000307999">
    <property type="component" value="Unassembled WGS sequence"/>
</dbReference>
<dbReference type="EMBL" id="SWDB01000018">
    <property type="protein sequence ID" value="TKB45600.1"/>
    <property type="molecule type" value="Genomic_DNA"/>
</dbReference>
<gene>
    <name evidence="1" type="ORF">E8M12_08370</name>
</gene>
<dbReference type="OrthoDB" id="6228373at2"/>
<organism evidence="1 2">
    <name type="scientific">Thalassotalea mangrovi</name>
    <dbReference type="NCBI Taxonomy" id="2572245"/>
    <lineage>
        <taxon>Bacteria</taxon>
        <taxon>Pseudomonadati</taxon>
        <taxon>Pseudomonadota</taxon>
        <taxon>Gammaproteobacteria</taxon>
        <taxon>Alteromonadales</taxon>
        <taxon>Colwelliaceae</taxon>
        <taxon>Thalassotalea</taxon>
    </lineage>
</organism>
<protein>
    <submittedName>
        <fullName evidence="1">Uncharacterized protein</fullName>
    </submittedName>
</protein>
<proteinExistence type="predicted"/>